<evidence type="ECO:0000313" key="4">
    <source>
        <dbReference type="RefSeq" id="XP_028146054.1"/>
    </source>
</evidence>
<feature type="domain" description="SOCS box" evidence="3">
    <location>
        <begin position="294"/>
        <end position="338"/>
    </location>
</feature>
<dbReference type="SUPFAM" id="SSF158235">
    <property type="entry name" value="SOCS box-like"/>
    <property type="match status" value="1"/>
</dbReference>
<name>A0A6P7GA87_DIAVI</name>
<evidence type="ECO:0000259" key="3">
    <source>
        <dbReference type="PROSITE" id="PS50225"/>
    </source>
</evidence>
<dbReference type="FunCoup" id="A0A6P7GA87">
    <property type="interactions" value="1"/>
</dbReference>
<sequence>MESFLRCYLDCFNELPRNSLHDRRKRQHVVDYISTLIEGCSRVEKNSDESAIEAVKTILKYHQENKDDNGKVCMMGRYHNILYVAVKLCFDWQIKDAATVTMLLDEIYKCEKTFERILIGAIFGNKAPHYIAGWKSDFDSEEENIRAVVYFLDKANRAQLNISLDFSSKDKSFRFIDLPIESCGKASPLKICLQLGLPDKLLIFLRFGAKVYTQNEDVTLFEHILNRLLEFNHVYPYNLVACLQLLLRTVTRIKIDKPIEISQESYQLLLEKMYERYFDLIQDGLIPPERCGISPPQLKHICRCVIRDRLWENYQLPDGIRSLPVPEKLWRYLDLLED</sequence>
<organism evidence="4">
    <name type="scientific">Diabrotica virgifera virgifera</name>
    <name type="common">western corn rootworm</name>
    <dbReference type="NCBI Taxonomy" id="50390"/>
    <lineage>
        <taxon>Eukaryota</taxon>
        <taxon>Metazoa</taxon>
        <taxon>Ecdysozoa</taxon>
        <taxon>Arthropoda</taxon>
        <taxon>Hexapoda</taxon>
        <taxon>Insecta</taxon>
        <taxon>Pterygota</taxon>
        <taxon>Neoptera</taxon>
        <taxon>Endopterygota</taxon>
        <taxon>Coleoptera</taxon>
        <taxon>Polyphaga</taxon>
        <taxon>Cucujiformia</taxon>
        <taxon>Chrysomeloidea</taxon>
        <taxon>Chrysomelidae</taxon>
        <taxon>Galerucinae</taxon>
        <taxon>Diabroticina</taxon>
        <taxon>Diabroticites</taxon>
        <taxon>Diabrotica</taxon>
    </lineage>
</organism>
<dbReference type="InterPro" id="IPR036036">
    <property type="entry name" value="SOCS_box-like_dom_sf"/>
</dbReference>
<proteinExistence type="predicted"/>
<protein>
    <submittedName>
        <fullName evidence="4">Uncharacterized protein LOC114339595</fullName>
    </submittedName>
</protein>
<dbReference type="Pfam" id="PF07525">
    <property type="entry name" value="SOCS_box"/>
    <property type="match status" value="1"/>
</dbReference>
<dbReference type="PANTHER" id="PTHR20966:SF2">
    <property type="entry name" value="ANKYRIN REPEAT AND SOCS BOX PROTEIN 17"/>
    <property type="match status" value="1"/>
</dbReference>
<keyword evidence="1" id="KW-0833">Ubl conjugation pathway</keyword>
<reference evidence="4" key="1">
    <citation type="submission" date="2025-08" db="UniProtKB">
        <authorList>
            <consortium name="RefSeq"/>
        </authorList>
    </citation>
    <scope>IDENTIFICATION</scope>
    <source>
        <tissue evidence="4">Whole insect</tissue>
    </source>
</reference>
<dbReference type="RefSeq" id="XP_028146054.1">
    <property type="nucleotide sequence ID" value="XM_028290253.1"/>
</dbReference>
<dbReference type="AlphaFoldDB" id="A0A6P7GA87"/>
<dbReference type="PANTHER" id="PTHR20966">
    <property type="entry name" value="ANKYRIN REPEAT AND SOCS BOX PROTEIN 17"/>
    <property type="match status" value="1"/>
</dbReference>
<dbReference type="CDD" id="cd03587">
    <property type="entry name" value="SOCS"/>
    <property type="match status" value="1"/>
</dbReference>
<dbReference type="InterPro" id="IPR001496">
    <property type="entry name" value="SOCS_box"/>
</dbReference>
<dbReference type="SMART" id="SM00969">
    <property type="entry name" value="SOCS_box"/>
    <property type="match status" value="1"/>
</dbReference>
<accession>A0A6P7GA87</accession>
<dbReference type="PROSITE" id="PS50225">
    <property type="entry name" value="SOCS"/>
    <property type="match status" value="1"/>
</dbReference>
<evidence type="ECO:0000256" key="1">
    <source>
        <dbReference type="ARBA" id="ARBA00022786"/>
    </source>
</evidence>
<dbReference type="InterPro" id="IPR039147">
    <property type="entry name" value="ASB17"/>
</dbReference>
<evidence type="ECO:0000256" key="2">
    <source>
        <dbReference type="ARBA" id="ARBA00023043"/>
    </source>
</evidence>
<gene>
    <name evidence="4" type="primary">LOC114339595</name>
</gene>
<keyword evidence="2" id="KW-0040">ANK repeat</keyword>
<dbReference type="InParanoid" id="A0A6P7GA87"/>
<dbReference type="Gene3D" id="1.10.750.20">
    <property type="entry name" value="SOCS box"/>
    <property type="match status" value="1"/>
</dbReference>
<dbReference type="GO" id="GO:0035556">
    <property type="term" value="P:intracellular signal transduction"/>
    <property type="evidence" value="ECO:0007669"/>
    <property type="project" value="InterPro"/>
</dbReference>